<organism evidence="2">
    <name type="scientific">viral metagenome</name>
    <dbReference type="NCBI Taxonomy" id="1070528"/>
    <lineage>
        <taxon>unclassified sequences</taxon>
        <taxon>metagenomes</taxon>
        <taxon>organismal metagenomes</taxon>
    </lineage>
</organism>
<evidence type="ECO:0000256" key="1">
    <source>
        <dbReference type="SAM" id="MobiDB-lite"/>
    </source>
</evidence>
<name>A0A6C0HRA5_9ZZZZ</name>
<sequence length="278" mass="32278">MLEEKPAVFSIKLMNEPPTRTEKFYTTGKDKDNLLVILEPLNATKPIAVIVTHLNAFNPEYHPDFHAKQFTKLLADSLYNLNKYYNPRDINIVIGGDTNYRKYGVLKDDILRPELLESCEGEWRDDIVNMQTLISELGLQDVCTDICENQVTQSFRHVHETSLVKKAVNLTARTLKKFGRLTRTHDVNTPGTFLKDARLDIILTNMNYSNPQILKNIGSTMIKDVSDHYPISVYLEDQMQYGAKLKKRRKPRKTIKPMKKKTMKKKTMKKKTIKRTRF</sequence>
<accession>A0A6C0HRA5</accession>
<evidence type="ECO:0000313" key="2">
    <source>
        <dbReference type="EMBL" id="QHT83248.1"/>
    </source>
</evidence>
<reference evidence="2" key="1">
    <citation type="journal article" date="2020" name="Nature">
        <title>Giant virus diversity and host interactions through global metagenomics.</title>
        <authorList>
            <person name="Schulz F."/>
            <person name="Roux S."/>
            <person name="Paez-Espino D."/>
            <person name="Jungbluth S."/>
            <person name="Walsh D.A."/>
            <person name="Denef V.J."/>
            <person name="McMahon K.D."/>
            <person name="Konstantinidis K.T."/>
            <person name="Eloe-Fadrosh E.A."/>
            <person name="Kyrpides N.C."/>
            <person name="Woyke T."/>
        </authorList>
    </citation>
    <scope>NUCLEOTIDE SEQUENCE</scope>
    <source>
        <strain evidence="2">GVMAG-M-3300023184-167</strain>
    </source>
</reference>
<proteinExistence type="predicted"/>
<dbReference type="EMBL" id="MN740006">
    <property type="protein sequence ID" value="QHT83248.1"/>
    <property type="molecule type" value="Genomic_DNA"/>
</dbReference>
<dbReference type="InterPro" id="IPR036691">
    <property type="entry name" value="Endo/exonu/phosph_ase_sf"/>
</dbReference>
<dbReference type="AlphaFoldDB" id="A0A6C0HRA5"/>
<feature type="region of interest" description="Disordered" evidence="1">
    <location>
        <begin position="246"/>
        <end position="278"/>
    </location>
</feature>
<dbReference type="Gene3D" id="3.60.10.10">
    <property type="entry name" value="Endonuclease/exonuclease/phosphatase"/>
    <property type="match status" value="1"/>
</dbReference>
<evidence type="ECO:0008006" key="3">
    <source>
        <dbReference type="Google" id="ProtNLM"/>
    </source>
</evidence>
<dbReference type="SUPFAM" id="SSF56219">
    <property type="entry name" value="DNase I-like"/>
    <property type="match status" value="1"/>
</dbReference>
<protein>
    <recommendedName>
        <fullName evidence="3">Endonuclease/exonuclease/phosphatase domain-containing protein</fullName>
    </recommendedName>
</protein>